<reference evidence="2" key="1">
    <citation type="submission" date="2020-02" db="EMBL/GenBank/DDBJ databases">
        <authorList>
            <person name="Meier V. D."/>
        </authorList>
    </citation>
    <scope>NUCLEOTIDE SEQUENCE</scope>
    <source>
        <strain evidence="2">AVDCRST_MAG53</strain>
    </source>
</reference>
<feature type="compositionally biased region" description="Basic residues" evidence="1">
    <location>
        <begin position="31"/>
        <end position="43"/>
    </location>
</feature>
<evidence type="ECO:0000256" key="1">
    <source>
        <dbReference type="SAM" id="MobiDB-lite"/>
    </source>
</evidence>
<feature type="compositionally biased region" description="Gly residues" evidence="1">
    <location>
        <begin position="18"/>
        <end position="28"/>
    </location>
</feature>
<gene>
    <name evidence="2" type="ORF">AVDCRST_MAG53-2688</name>
</gene>
<protein>
    <submittedName>
        <fullName evidence="2">Uncharacterized protein</fullName>
    </submittedName>
</protein>
<proteinExistence type="predicted"/>
<sequence>GQATAGALRRGRRAQEGGRPGRVGGPGPGCSRRRRQGHARRDRRGAARPPDERPVVTGHVLRARQELRPRQEDRGQVEPM</sequence>
<accession>A0A6J4T226</accession>
<dbReference type="EMBL" id="CADCVR010000084">
    <property type="protein sequence ID" value="CAA9511952.1"/>
    <property type="molecule type" value="Genomic_DNA"/>
</dbReference>
<dbReference type="AlphaFoldDB" id="A0A6J4T226"/>
<feature type="non-terminal residue" evidence="2">
    <location>
        <position position="1"/>
    </location>
</feature>
<evidence type="ECO:0000313" key="2">
    <source>
        <dbReference type="EMBL" id="CAA9511952.1"/>
    </source>
</evidence>
<feature type="non-terminal residue" evidence="2">
    <location>
        <position position="80"/>
    </location>
</feature>
<name>A0A6J4T226_9ACTN</name>
<organism evidence="2">
    <name type="scientific">uncultured Solirubrobacteraceae bacterium</name>
    <dbReference type="NCBI Taxonomy" id="1162706"/>
    <lineage>
        <taxon>Bacteria</taxon>
        <taxon>Bacillati</taxon>
        <taxon>Actinomycetota</taxon>
        <taxon>Thermoleophilia</taxon>
        <taxon>Solirubrobacterales</taxon>
        <taxon>Solirubrobacteraceae</taxon>
        <taxon>environmental samples</taxon>
    </lineage>
</organism>
<feature type="region of interest" description="Disordered" evidence="1">
    <location>
        <begin position="1"/>
        <end position="80"/>
    </location>
</feature>
<feature type="compositionally biased region" description="Basic and acidic residues" evidence="1">
    <location>
        <begin position="63"/>
        <end position="80"/>
    </location>
</feature>